<dbReference type="GO" id="GO:0030246">
    <property type="term" value="F:carbohydrate binding"/>
    <property type="evidence" value="ECO:0007669"/>
    <property type="project" value="InterPro"/>
</dbReference>
<evidence type="ECO:0000256" key="8">
    <source>
        <dbReference type="ARBA" id="ARBA00023180"/>
    </source>
</evidence>
<protein>
    <submittedName>
        <fullName evidence="10">Uncharacterized protein</fullName>
    </submittedName>
</protein>
<dbReference type="OrthoDB" id="10013439at2759"/>
<evidence type="ECO:0000256" key="9">
    <source>
        <dbReference type="ARBA" id="ARBA00023277"/>
    </source>
</evidence>
<name>A0A7R8WE97_9CRUS</name>
<sequence>MHFRAMTLRSQITLFLLKLDIFWVLLQVTGIDSAEVIYAVNAGGEAHTDSSGIHYMRDHAQVGVASDFGKQWVIGRVPEADQILYQTERYNHHTFGYDIPIPGDGEYVLVLKFAEVYFNEPRRKVSNF</sequence>
<evidence type="ECO:0000256" key="7">
    <source>
        <dbReference type="ARBA" id="ARBA00023136"/>
    </source>
</evidence>
<keyword evidence="4" id="KW-0732">Signal</keyword>
<dbReference type="GO" id="GO:0005789">
    <property type="term" value="C:endoplasmic reticulum membrane"/>
    <property type="evidence" value="ECO:0007669"/>
    <property type="project" value="UniProtKB-SubCell"/>
</dbReference>
<evidence type="ECO:0000256" key="5">
    <source>
        <dbReference type="ARBA" id="ARBA00022824"/>
    </source>
</evidence>
<dbReference type="InterPro" id="IPR039155">
    <property type="entry name" value="MLEC"/>
</dbReference>
<evidence type="ECO:0000256" key="6">
    <source>
        <dbReference type="ARBA" id="ARBA00022989"/>
    </source>
</evidence>
<keyword evidence="9" id="KW-0119">Carbohydrate metabolism</keyword>
<dbReference type="AlphaFoldDB" id="A0A7R8WE97"/>
<dbReference type="Gene3D" id="2.60.120.430">
    <property type="entry name" value="Galactose-binding lectin"/>
    <property type="match status" value="1"/>
</dbReference>
<comment type="similarity">
    <text evidence="2">Belongs to the malectin family.</text>
</comment>
<keyword evidence="5" id="KW-0256">Endoplasmic reticulum</keyword>
<proteinExistence type="inferred from homology"/>
<accession>A0A7R8WE97</accession>
<dbReference type="InterPro" id="IPR021720">
    <property type="entry name" value="Malectin_dom"/>
</dbReference>
<dbReference type="PANTHER" id="PTHR13460:SF0">
    <property type="entry name" value="MALECTIN"/>
    <property type="match status" value="1"/>
</dbReference>
<reference evidence="10" key="1">
    <citation type="submission" date="2020-11" db="EMBL/GenBank/DDBJ databases">
        <authorList>
            <person name="Tran Van P."/>
        </authorList>
    </citation>
    <scope>NUCLEOTIDE SEQUENCE</scope>
</reference>
<evidence type="ECO:0000256" key="2">
    <source>
        <dbReference type="ARBA" id="ARBA00009141"/>
    </source>
</evidence>
<evidence type="ECO:0000256" key="1">
    <source>
        <dbReference type="ARBA" id="ARBA00004115"/>
    </source>
</evidence>
<evidence type="ECO:0000256" key="4">
    <source>
        <dbReference type="ARBA" id="ARBA00022729"/>
    </source>
</evidence>
<evidence type="ECO:0000256" key="3">
    <source>
        <dbReference type="ARBA" id="ARBA00022692"/>
    </source>
</evidence>
<dbReference type="PANTHER" id="PTHR13460">
    <property type="match status" value="1"/>
</dbReference>
<evidence type="ECO:0000313" key="10">
    <source>
        <dbReference type="EMBL" id="CAD7228718.1"/>
    </source>
</evidence>
<gene>
    <name evidence="10" type="ORF">CTOB1V02_LOCUS6596</name>
</gene>
<comment type="subcellular location">
    <subcellularLocation>
        <location evidence="1">Endoplasmic reticulum membrane</location>
        <topology evidence="1">Single-pass type I membrane protein</topology>
    </subcellularLocation>
</comment>
<keyword evidence="3" id="KW-0812">Transmembrane</keyword>
<keyword evidence="7" id="KW-0472">Membrane</keyword>
<dbReference type="Pfam" id="PF11721">
    <property type="entry name" value="Malectin"/>
    <property type="match status" value="1"/>
</dbReference>
<keyword evidence="8" id="KW-0325">Glycoprotein</keyword>
<organism evidence="10">
    <name type="scientific">Cyprideis torosa</name>
    <dbReference type="NCBI Taxonomy" id="163714"/>
    <lineage>
        <taxon>Eukaryota</taxon>
        <taxon>Metazoa</taxon>
        <taxon>Ecdysozoa</taxon>
        <taxon>Arthropoda</taxon>
        <taxon>Crustacea</taxon>
        <taxon>Oligostraca</taxon>
        <taxon>Ostracoda</taxon>
        <taxon>Podocopa</taxon>
        <taxon>Podocopida</taxon>
        <taxon>Cytherocopina</taxon>
        <taxon>Cytheroidea</taxon>
        <taxon>Cytherideidae</taxon>
        <taxon>Cyprideis</taxon>
    </lineage>
</organism>
<dbReference type="EMBL" id="OB661668">
    <property type="protein sequence ID" value="CAD7228718.1"/>
    <property type="molecule type" value="Genomic_DNA"/>
</dbReference>
<keyword evidence="6" id="KW-1133">Transmembrane helix</keyword>